<keyword evidence="3" id="KW-1185">Reference proteome</keyword>
<evidence type="ECO:0000313" key="2">
    <source>
        <dbReference type="EMBL" id="RYO33382.1"/>
    </source>
</evidence>
<gene>
    <name evidence="2" type="ORF">AA0113_g11686</name>
</gene>
<dbReference type="EMBL" id="PEJP01000074">
    <property type="protein sequence ID" value="RYO33382.1"/>
    <property type="molecule type" value="Genomic_DNA"/>
</dbReference>
<evidence type="ECO:0000313" key="3">
    <source>
        <dbReference type="Proteomes" id="UP000293823"/>
    </source>
</evidence>
<organism evidence="2 3">
    <name type="scientific">Alternaria arborescens</name>
    <dbReference type="NCBI Taxonomy" id="156630"/>
    <lineage>
        <taxon>Eukaryota</taxon>
        <taxon>Fungi</taxon>
        <taxon>Dikarya</taxon>
        <taxon>Ascomycota</taxon>
        <taxon>Pezizomycotina</taxon>
        <taxon>Dothideomycetes</taxon>
        <taxon>Pleosporomycetidae</taxon>
        <taxon>Pleosporales</taxon>
        <taxon>Pleosporineae</taxon>
        <taxon>Pleosporaceae</taxon>
        <taxon>Alternaria</taxon>
        <taxon>Alternaria sect. Alternaria</taxon>
    </lineage>
</organism>
<sequence>MKKRPIHLKQATTHFIRAVHDLNANTESSGKAMSLPRWASIDENAMDTREYAEAMTTWLLEGGFQGLRELSMKELPRQMNGVNMEGMGDVEDMEGMEDIDDDTAEFQQPDAPNSPCIEVRDDKTKKNKKAKGPENLTKHQLFLNRIGKMKDIDVFTPRCKALMEPYKDIQKRCPGEKVMIWSRFYKSLVIIAGAMCHRYEINVPIFTVLLDTEQRDNMLYTWQGSYISSKVPIRFQAKAGGTGLILDAASHIIFSKL</sequence>
<reference evidence="3" key="1">
    <citation type="journal article" date="2019" name="bioRxiv">
        <title>Genomics, evolutionary history and diagnostics of the Alternaria alternata species group including apple and Asian pear pathotypes.</title>
        <authorList>
            <person name="Armitage A.D."/>
            <person name="Cockerton H.M."/>
            <person name="Sreenivasaprasad S."/>
            <person name="Woodhall J.W."/>
            <person name="Lane C.R."/>
            <person name="Harrison R.J."/>
            <person name="Clarkson J.P."/>
        </authorList>
    </citation>
    <scope>NUCLEOTIDE SEQUENCE [LARGE SCALE GENOMIC DNA]</scope>
    <source>
        <strain evidence="3">RGR 97.0016</strain>
    </source>
</reference>
<name>A0A4Q4Q4J5_9PLEO</name>
<dbReference type="Gene3D" id="3.40.50.300">
    <property type="entry name" value="P-loop containing nucleotide triphosphate hydrolases"/>
    <property type="match status" value="1"/>
</dbReference>
<dbReference type="OrthoDB" id="3798703at2759"/>
<dbReference type="AlphaFoldDB" id="A0A4Q4Q4J5"/>
<dbReference type="Proteomes" id="UP000293823">
    <property type="component" value="Unassembled WGS sequence"/>
</dbReference>
<proteinExistence type="predicted"/>
<accession>A0A4Q4Q4J5</accession>
<comment type="caution">
    <text evidence="2">The sequence shown here is derived from an EMBL/GenBank/DDBJ whole genome shotgun (WGS) entry which is preliminary data.</text>
</comment>
<protein>
    <submittedName>
        <fullName evidence="2">Uncharacterized protein</fullName>
    </submittedName>
</protein>
<dbReference type="InterPro" id="IPR027417">
    <property type="entry name" value="P-loop_NTPase"/>
</dbReference>
<feature type="region of interest" description="Disordered" evidence="1">
    <location>
        <begin position="104"/>
        <end position="131"/>
    </location>
</feature>
<evidence type="ECO:0000256" key="1">
    <source>
        <dbReference type="SAM" id="MobiDB-lite"/>
    </source>
</evidence>